<evidence type="ECO:0000256" key="8">
    <source>
        <dbReference type="ARBA" id="ARBA00023128"/>
    </source>
</evidence>
<evidence type="ECO:0000256" key="1">
    <source>
        <dbReference type="ARBA" id="ARBA00004448"/>
    </source>
</evidence>
<evidence type="ECO:0000313" key="15">
    <source>
        <dbReference type="Proteomes" id="UP001174909"/>
    </source>
</evidence>
<comment type="caution">
    <text evidence="14">The sequence shown here is derived from an EMBL/GenBank/DDBJ whole genome shotgun (WGS) entry which is preliminary data.</text>
</comment>
<keyword evidence="5" id="KW-0677">Repeat</keyword>
<dbReference type="PANTHER" id="PTHR46131:SF1">
    <property type="entry name" value="SD08549P"/>
    <property type="match status" value="1"/>
</dbReference>
<evidence type="ECO:0000256" key="9">
    <source>
        <dbReference type="ARBA" id="ARBA00023136"/>
    </source>
</evidence>
<dbReference type="InterPro" id="IPR018108">
    <property type="entry name" value="MCP_transmembrane"/>
</dbReference>
<keyword evidence="3 11" id="KW-0813">Transport</keyword>
<feature type="region of interest" description="Disordered" evidence="12">
    <location>
        <begin position="1"/>
        <end position="28"/>
    </location>
</feature>
<dbReference type="Gene3D" id="1.50.40.10">
    <property type="entry name" value="Mitochondrial carrier domain"/>
    <property type="match status" value="1"/>
</dbReference>
<evidence type="ECO:0000256" key="7">
    <source>
        <dbReference type="ARBA" id="ARBA00022989"/>
    </source>
</evidence>
<evidence type="ECO:0000313" key="14">
    <source>
        <dbReference type="EMBL" id="CAI8055671.1"/>
    </source>
</evidence>
<dbReference type="InterPro" id="IPR052465">
    <property type="entry name" value="Mito_NAD+_Carrier"/>
</dbReference>
<dbReference type="AlphaFoldDB" id="A0AA35TZ29"/>
<feature type="compositionally biased region" description="Low complexity" evidence="12">
    <location>
        <begin position="1"/>
        <end position="16"/>
    </location>
</feature>
<dbReference type="GO" id="GO:0051724">
    <property type="term" value="F:NAD transmembrane transporter activity"/>
    <property type="evidence" value="ECO:0007669"/>
    <property type="project" value="TreeGrafter"/>
</dbReference>
<dbReference type="PROSITE" id="PS50920">
    <property type="entry name" value="SOLCAR"/>
    <property type="match status" value="3"/>
</dbReference>
<keyword evidence="7 13" id="KW-1133">Transmembrane helix</keyword>
<comment type="subcellular location">
    <subcellularLocation>
        <location evidence="1">Mitochondrion inner membrane</location>
        <topology evidence="1">Multi-pass membrane protein</topology>
    </subcellularLocation>
</comment>
<dbReference type="GO" id="GO:0005743">
    <property type="term" value="C:mitochondrial inner membrane"/>
    <property type="evidence" value="ECO:0007669"/>
    <property type="project" value="UniProtKB-SubCell"/>
</dbReference>
<keyword evidence="6" id="KW-0999">Mitochondrion inner membrane</keyword>
<feature type="repeat" description="Solcar" evidence="10">
    <location>
        <begin position="128"/>
        <end position="213"/>
    </location>
</feature>
<evidence type="ECO:0000256" key="10">
    <source>
        <dbReference type="PROSITE-ProRule" id="PRU00282"/>
    </source>
</evidence>
<proteinExistence type="inferred from homology"/>
<dbReference type="Pfam" id="PF00153">
    <property type="entry name" value="Mito_carr"/>
    <property type="match status" value="3"/>
</dbReference>
<evidence type="ECO:0000256" key="12">
    <source>
        <dbReference type="SAM" id="MobiDB-lite"/>
    </source>
</evidence>
<keyword evidence="15" id="KW-1185">Reference proteome</keyword>
<comment type="similarity">
    <text evidence="2 11">Belongs to the mitochondrial carrier (TC 2.A.29) family.</text>
</comment>
<organism evidence="14 15">
    <name type="scientific">Geodia barretti</name>
    <name type="common">Barrett's horny sponge</name>
    <dbReference type="NCBI Taxonomy" id="519541"/>
    <lineage>
        <taxon>Eukaryota</taxon>
        <taxon>Metazoa</taxon>
        <taxon>Porifera</taxon>
        <taxon>Demospongiae</taxon>
        <taxon>Heteroscleromorpha</taxon>
        <taxon>Tetractinellida</taxon>
        <taxon>Astrophorina</taxon>
        <taxon>Geodiidae</taxon>
        <taxon>Geodia</taxon>
    </lineage>
</organism>
<keyword evidence="8" id="KW-0496">Mitochondrion</keyword>
<name>A0AA35TZ29_GEOBA</name>
<evidence type="ECO:0000256" key="5">
    <source>
        <dbReference type="ARBA" id="ARBA00022737"/>
    </source>
</evidence>
<dbReference type="SUPFAM" id="SSF103506">
    <property type="entry name" value="Mitochondrial carrier"/>
    <property type="match status" value="1"/>
</dbReference>
<evidence type="ECO:0000256" key="13">
    <source>
        <dbReference type="SAM" id="Phobius"/>
    </source>
</evidence>
<feature type="repeat" description="Solcar" evidence="10">
    <location>
        <begin position="39"/>
        <end position="119"/>
    </location>
</feature>
<evidence type="ECO:0000256" key="3">
    <source>
        <dbReference type="ARBA" id="ARBA00022448"/>
    </source>
</evidence>
<accession>A0AA35TZ29</accession>
<reference evidence="14" key="1">
    <citation type="submission" date="2023-03" db="EMBL/GenBank/DDBJ databases">
        <authorList>
            <person name="Steffen K."/>
            <person name="Cardenas P."/>
        </authorList>
    </citation>
    <scope>NUCLEOTIDE SEQUENCE</scope>
</reference>
<dbReference type="InterPro" id="IPR023395">
    <property type="entry name" value="MCP_dom_sf"/>
</dbReference>
<dbReference type="EMBL" id="CASHTH010004295">
    <property type="protein sequence ID" value="CAI8055671.1"/>
    <property type="molecule type" value="Genomic_DNA"/>
</dbReference>
<keyword evidence="4 10" id="KW-0812">Transmembrane</keyword>
<gene>
    <name evidence="14" type="ORF">GBAR_LOCUS30367</name>
</gene>
<dbReference type="PANTHER" id="PTHR46131">
    <property type="entry name" value="SD08549P"/>
    <property type="match status" value="1"/>
</dbReference>
<protein>
    <submittedName>
        <fullName evidence="14">Mitochondrial nicotinamide adenine dinucleotide transporter SLC25A51</fullName>
    </submittedName>
</protein>
<evidence type="ECO:0000256" key="4">
    <source>
        <dbReference type="ARBA" id="ARBA00022692"/>
    </source>
</evidence>
<dbReference type="Proteomes" id="UP001174909">
    <property type="component" value="Unassembled WGS sequence"/>
</dbReference>
<feature type="transmembrane region" description="Helical" evidence="13">
    <location>
        <begin position="225"/>
        <end position="245"/>
    </location>
</feature>
<sequence>MSSTTTSRPPTVSTTSKGDDAESGAVTAEVETRARLAPHQQAEDFICGGVASFVNVCATFPLNKVMFRQQVHGFRFFNALRQLRKEGLANLYRGLLPPLLQRTASVSLMFGTYHKYRDSMLRLSPNSPYAVVHTLAALGAGTTEAILAPLERVQVVLQVKDFHERYQNTFHAFRDIAGRGGVRELYRGTSAIVVRNGLSNVLFFGLRQPLMDALPHPSSELGKTFNAFVSGAGLGAFLSSVFFALNVVKTRMQTVVEGPHVGMLRTARTIFDERGRRWRKLYRGIHINYTRSFISWGIINAVYEFMKNNIDWS</sequence>
<evidence type="ECO:0000256" key="2">
    <source>
        <dbReference type="ARBA" id="ARBA00006375"/>
    </source>
</evidence>
<evidence type="ECO:0000256" key="6">
    <source>
        <dbReference type="ARBA" id="ARBA00022792"/>
    </source>
</evidence>
<keyword evidence="9 10" id="KW-0472">Membrane</keyword>
<feature type="repeat" description="Solcar" evidence="10">
    <location>
        <begin position="222"/>
        <end position="309"/>
    </location>
</feature>
<evidence type="ECO:0000256" key="11">
    <source>
        <dbReference type="RuleBase" id="RU000488"/>
    </source>
</evidence>